<reference evidence="1" key="1">
    <citation type="submission" date="2014-09" db="EMBL/GenBank/DDBJ databases">
        <authorList>
            <person name="Magalhaes I.L.F."/>
            <person name="Oliveira U."/>
            <person name="Santos F.R."/>
            <person name="Vidigal T.H.D.A."/>
            <person name="Brescovit A.D."/>
            <person name="Santos A.J."/>
        </authorList>
    </citation>
    <scope>NUCLEOTIDE SEQUENCE</scope>
    <source>
        <tissue evidence="1">Shoot tissue taken approximately 20 cm above the soil surface</tissue>
    </source>
</reference>
<name>A0A0A9SBR7_ARUDO</name>
<accession>A0A0A9SBR7</accession>
<dbReference type="AlphaFoldDB" id="A0A0A9SBR7"/>
<proteinExistence type="predicted"/>
<organism evidence="1">
    <name type="scientific">Arundo donax</name>
    <name type="common">Giant reed</name>
    <name type="synonym">Donax arundinaceus</name>
    <dbReference type="NCBI Taxonomy" id="35708"/>
    <lineage>
        <taxon>Eukaryota</taxon>
        <taxon>Viridiplantae</taxon>
        <taxon>Streptophyta</taxon>
        <taxon>Embryophyta</taxon>
        <taxon>Tracheophyta</taxon>
        <taxon>Spermatophyta</taxon>
        <taxon>Magnoliopsida</taxon>
        <taxon>Liliopsida</taxon>
        <taxon>Poales</taxon>
        <taxon>Poaceae</taxon>
        <taxon>PACMAD clade</taxon>
        <taxon>Arundinoideae</taxon>
        <taxon>Arundineae</taxon>
        <taxon>Arundo</taxon>
    </lineage>
</organism>
<reference evidence="1" key="2">
    <citation type="journal article" date="2015" name="Data Brief">
        <title>Shoot transcriptome of the giant reed, Arundo donax.</title>
        <authorList>
            <person name="Barrero R.A."/>
            <person name="Guerrero F.D."/>
            <person name="Moolhuijzen P."/>
            <person name="Goolsby J.A."/>
            <person name="Tidwell J."/>
            <person name="Bellgard S.E."/>
            <person name="Bellgard M.I."/>
        </authorList>
    </citation>
    <scope>NUCLEOTIDE SEQUENCE</scope>
    <source>
        <tissue evidence="1">Shoot tissue taken approximately 20 cm above the soil surface</tissue>
    </source>
</reference>
<dbReference type="EMBL" id="GBRH01163224">
    <property type="protein sequence ID" value="JAE34672.1"/>
    <property type="molecule type" value="Transcribed_RNA"/>
</dbReference>
<evidence type="ECO:0000313" key="1">
    <source>
        <dbReference type="EMBL" id="JAE34672.1"/>
    </source>
</evidence>
<sequence length="38" mass="4306">MQDPVPNELGKAKQHHEMRAGRENITPMLFISQSLCTP</sequence>
<protein>
    <submittedName>
        <fullName evidence="1">Uncharacterized protein</fullName>
    </submittedName>
</protein>